<sequence length="256" mass="28232">MFKGFHEIDMRGLNPERYMEFIRVFVQADSTRPLPPGSYFHTNGKREWLGFRYENLYVLCYYCGRLGHGKQECPWRKANEEARVAGPPEGRFTPWMKAGTNAPMPPPPRGRIIQQSPGDAGSSTNSPGFTQNQIWVAGGGSPATGSINPGISSTPSSQRSDGVLELAVQGPPRFTPHPFPTDTSSPNPRSVSGPSCQQLQHPHSEANYMLYGALPSRSPQFDKGCHFPNNIARNLSAEMEAEAWAHAYAQQPNPAY</sequence>
<dbReference type="Pfam" id="PF14392">
    <property type="entry name" value="zf-CCHC_4"/>
    <property type="match status" value="1"/>
</dbReference>
<gene>
    <name evidence="4" type="ORF">LTRI10_LOCUS31176</name>
</gene>
<keyword evidence="1" id="KW-0863">Zinc-finger</keyword>
<keyword evidence="5" id="KW-1185">Reference proteome</keyword>
<accession>A0AAV2EWQ1</accession>
<name>A0AAV2EWQ1_9ROSI</name>
<evidence type="ECO:0000313" key="4">
    <source>
        <dbReference type="EMBL" id="CAL1390386.1"/>
    </source>
</evidence>
<dbReference type="AlphaFoldDB" id="A0AAV2EWQ1"/>
<dbReference type="InterPro" id="IPR036875">
    <property type="entry name" value="Znf_CCHC_sf"/>
</dbReference>
<organism evidence="4 5">
    <name type="scientific">Linum trigynum</name>
    <dbReference type="NCBI Taxonomy" id="586398"/>
    <lineage>
        <taxon>Eukaryota</taxon>
        <taxon>Viridiplantae</taxon>
        <taxon>Streptophyta</taxon>
        <taxon>Embryophyta</taxon>
        <taxon>Tracheophyta</taxon>
        <taxon>Spermatophyta</taxon>
        <taxon>Magnoliopsida</taxon>
        <taxon>eudicotyledons</taxon>
        <taxon>Gunneridae</taxon>
        <taxon>Pentapetalae</taxon>
        <taxon>rosids</taxon>
        <taxon>fabids</taxon>
        <taxon>Malpighiales</taxon>
        <taxon>Linaceae</taxon>
        <taxon>Linum</taxon>
    </lineage>
</organism>
<dbReference type="Proteomes" id="UP001497516">
    <property type="component" value="Chromosome 5"/>
</dbReference>
<dbReference type="SUPFAM" id="SSF57756">
    <property type="entry name" value="Retrovirus zinc finger-like domains"/>
    <property type="match status" value="1"/>
</dbReference>
<reference evidence="4 5" key="1">
    <citation type="submission" date="2024-04" db="EMBL/GenBank/DDBJ databases">
        <authorList>
            <person name="Fracassetti M."/>
        </authorList>
    </citation>
    <scope>NUCLEOTIDE SEQUENCE [LARGE SCALE GENOMIC DNA]</scope>
</reference>
<evidence type="ECO:0000256" key="2">
    <source>
        <dbReference type="SAM" id="MobiDB-lite"/>
    </source>
</evidence>
<dbReference type="GO" id="GO:0003676">
    <property type="term" value="F:nucleic acid binding"/>
    <property type="evidence" value="ECO:0007669"/>
    <property type="project" value="InterPro"/>
</dbReference>
<dbReference type="EMBL" id="OZ034818">
    <property type="protein sequence ID" value="CAL1390386.1"/>
    <property type="molecule type" value="Genomic_DNA"/>
</dbReference>
<keyword evidence="1" id="KW-0862">Zinc</keyword>
<feature type="compositionally biased region" description="Polar residues" evidence="2">
    <location>
        <begin position="181"/>
        <end position="199"/>
    </location>
</feature>
<evidence type="ECO:0000256" key="1">
    <source>
        <dbReference type="PROSITE-ProRule" id="PRU00047"/>
    </source>
</evidence>
<feature type="domain" description="CCHC-type" evidence="3">
    <location>
        <begin position="60"/>
        <end position="74"/>
    </location>
</feature>
<protein>
    <recommendedName>
        <fullName evidence="3">CCHC-type domain-containing protein</fullName>
    </recommendedName>
</protein>
<feature type="compositionally biased region" description="Polar residues" evidence="2">
    <location>
        <begin position="143"/>
        <end position="160"/>
    </location>
</feature>
<dbReference type="PROSITE" id="PS50158">
    <property type="entry name" value="ZF_CCHC"/>
    <property type="match status" value="1"/>
</dbReference>
<evidence type="ECO:0000259" key="3">
    <source>
        <dbReference type="PROSITE" id="PS50158"/>
    </source>
</evidence>
<dbReference type="GO" id="GO:0008270">
    <property type="term" value="F:zinc ion binding"/>
    <property type="evidence" value="ECO:0007669"/>
    <property type="project" value="UniProtKB-KW"/>
</dbReference>
<proteinExistence type="predicted"/>
<dbReference type="InterPro" id="IPR025836">
    <property type="entry name" value="Zn_knuckle_CX2CX4HX4C"/>
</dbReference>
<keyword evidence="1" id="KW-0479">Metal-binding</keyword>
<dbReference type="InterPro" id="IPR001878">
    <property type="entry name" value="Znf_CCHC"/>
</dbReference>
<evidence type="ECO:0000313" key="5">
    <source>
        <dbReference type="Proteomes" id="UP001497516"/>
    </source>
</evidence>
<feature type="compositionally biased region" description="Polar residues" evidence="2">
    <location>
        <begin position="113"/>
        <end position="134"/>
    </location>
</feature>
<feature type="region of interest" description="Disordered" evidence="2">
    <location>
        <begin position="112"/>
        <end position="199"/>
    </location>
</feature>